<proteinExistence type="inferred from homology"/>
<dbReference type="PANTHER" id="PTHR47328:SF1">
    <property type="entry name" value="RUTC FAMILY PROTEIN YOAB"/>
    <property type="match status" value="1"/>
</dbReference>
<dbReference type="PROSITE" id="PS01094">
    <property type="entry name" value="UPF0076"/>
    <property type="match status" value="1"/>
</dbReference>
<dbReference type="Proteomes" id="UP001595583">
    <property type="component" value="Unassembled WGS sequence"/>
</dbReference>
<dbReference type="InterPro" id="IPR035959">
    <property type="entry name" value="RutC-like_sf"/>
</dbReference>
<organism evidence="2 3">
    <name type="scientific">Aquamicrobium soli</name>
    <dbReference type="NCBI Taxonomy" id="1811518"/>
    <lineage>
        <taxon>Bacteria</taxon>
        <taxon>Pseudomonadati</taxon>
        <taxon>Pseudomonadota</taxon>
        <taxon>Alphaproteobacteria</taxon>
        <taxon>Hyphomicrobiales</taxon>
        <taxon>Phyllobacteriaceae</taxon>
        <taxon>Aquamicrobium</taxon>
    </lineage>
</organism>
<reference evidence="3" key="1">
    <citation type="journal article" date="2019" name="Int. J. Syst. Evol. Microbiol.">
        <title>The Global Catalogue of Microorganisms (GCM) 10K type strain sequencing project: providing services to taxonomists for standard genome sequencing and annotation.</title>
        <authorList>
            <consortium name="The Broad Institute Genomics Platform"/>
            <consortium name="The Broad Institute Genome Sequencing Center for Infectious Disease"/>
            <person name="Wu L."/>
            <person name="Ma J."/>
        </authorList>
    </citation>
    <scope>NUCLEOTIDE SEQUENCE [LARGE SCALE GENOMIC DNA]</scope>
    <source>
        <strain evidence="3">KCTC 52165</strain>
    </source>
</reference>
<dbReference type="Gene3D" id="3.30.1330.40">
    <property type="entry name" value="RutC-like"/>
    <property type="match status" value="1"/>
</dbReference>
<evidence type="ECO:0000313" key="2">
    <source>
        <dbReference type="EMBL" id="MFC3204814.1"/>
    </source>
</evidence>
<accession>A0ABV7K338</accession>
<comment type="caution">
    <text evidence="2">The sequence shown here is derived from an EMBL/GenBank/DDBJ whole genome shotgun (WGS) entry which is preliminary data.</text>
</comment>
<protein>
    <submittedName>
        <fullName evidence="2">RidA family protein</fullName>
    </submittedName>
</protein>
<dbReference type="PANTHER" id="PTHR47328">
    <property type="match status" value="1"/>
</dbReference>
<keyword evidence="3" id="KW-1185">Reference proteome</keyword>
<comment type="similarity">
    <text evidence="1">Belongs to the RutC family.</text>
</comment>
<dbReference type="CDD" id="cd06150">
    <property type="entry name" value="YjgF_YER057c_UK114_like_2"/>
    <property type="match status" value="1"/>
</dbReference>
<dbReference type="RefSeq" id="WP_378217644.1">
    <property type="nucleotide sequence ID" value="NZ_JBHRTK010000001.1"/>
</dbReference>
<dbReference type="Pfam" id="PF01042">
    <property type="entry name" value="Ribonuc_L-PSP"/>
    <property type="match status" value="1"/>
</dbReference>
<dbReference type="InterPro" id="IPR006175">
    <property type="entry name" value="YjgF/YER057c/UK114"/>
</dbReference>
<name>A0ABV7K338_9HYPH</name>
<evidence type="ECO:0000256" key="1">
    <source>
        <dbReference type="ARBA" id="ARBA00010552"/>
    </source>
</evidence>
<sequence>MSGDIVRHDENNRMSLAVEAGGFVFLAGLTAVETRGGTVAAQTKEILQRIDHHLAQAGTSKAKLVSAQIWLADAATFNELNPVWEAWVADVGKPVRACVESRLADPALTVEIMVTALR</sequence>
<dbReference type="SUPFAM" id="SSF55298">
    <property type="entry name" value="YjgF-like"/>
    <property type="match status" value="1"/>
</dbReference>
<evidence type="ECO:0000313" key="3">
    <source>
        <dbReference type="Proteomes" id="UP001595583"/>
    </source>
</evidence>
<dbReference type="InterPro" id="IPR019897">
    <property type="entry name" value="RidA_CS"/>
</dbReference>
<dbReference type="EMBL" id="JBHRTK010000001">
    <property type="protein sequence ID" value="MFC3204814.1"/>
    <property type="molecule type" value="Genomic_DNA"/>
</dbReference>
<gene>
    <name evidence="2" type="ORF">ACFOHJ_01165</name>
</gene>
<dbReference type="InterPro" id="IPR035709">
    <property type="entry name" value="YoaB-like"/>
</dbReference>